<reference evidence="2 3" key="1">
    <citation type="journal article" date="2017" name="Mol. Biol. Evol.">
        <title>The 4-celled Tetrabaena socialis nuclear genome reveals the essential components for genetic control of cell number at the origin of multicellularity in the volvocine lineage.</title>
        <authorList>
            <person name="Featherston J."/>
            <person name="Arakaki Y."/>
            <person name="Hanschen E.R."/>
            <person name="Ferris P.J."/>
            <person name="Michod R.E."/>
            <person name="Olson B.J.S.C."/>
            <person name="Nozaki H."/>
            <person name="Durand P.M."/>
        </authorList>
    </citation>
    <scope>NUCLEOTIDE SEQUENCE [LARGE SCALE GENOMIC DNA]</scope>
    <source>
        <strain evidence="2 3">NIES-571</strain>
    </source>
</reference>
<evidence type="ECO:0000313" key="2">
    <source>
        <dbReference type="EMBL" id="PNH01141.1"/>
    </source>
</evidence>
<organism evidence="2 3">
    <name type="scientific">Tetrabaena socialis</name>
    <dbReference type="NCBI Taxonomy" id="47790"/>
    <lineage>
        <taxon>Eukaryota</taxon>
        <taxon>Viridiplantae</taxon>
        <taxon>Chlorophyta</taxon>
        <taxon>core chlorophytes</taxon>
        <taxon>Chlorophyceae</taxon>
        <taxon>CS clade</taxon>
        <taxon>Chlamydomonadales</taxon>
        <taxon>Tetrabaenaceae</taxon>
        <taxon>Tetrabaena</taxon>
    </lineage>
</organism>
<evidence type="ECO:0000256" key="1">
    <source>
        <dbReference type="SAM" id="MobiDB-lite"/>
    </source>
</evidence>
<feature type="region of interest" description="Disordered" evidence="1">
    <location>
        <begin position="46"/>
        <end position="87"/>
    </location>
</feature>
<evidence type="ECO:0000313" key="3">
    <source>
        <dbReference type="Proteomes" id="UP000236333"/>
    </source>
</evidence>
<feature type="compositionally biased region" description="Acidic residues" evidence="1">
    <location>
        <begin position="46"/>
        <end position="56"/>
    </location>
</feature>
<accession>A0A2J7ZLJ7</accession>
<keyword evidence="3" id="KW-1185">Reference proteome</keyword>
<dbReference type="AlphaFoldDB" id="A0A2J7ZLJ7"/>
<sequence length="87" mass="8879">MVAGANELPLAEEHKAATGSDLVSLESVGWAAAVLLSRASSLDLAVEGEEEDEAGEAEERGSAQEALPLALTGGQMFGPQGQGNRND</sequence>
<proteinExistence type="predicted"/>
<gene>
    <name evidence="2" type="ORF">TSOC_012987</name>
</gene>
<dbReference type="EMBL" id="PGGS01001002">
    <property type="protein sequence ID" value="PNH01141.1"/>
    <property type="molecule type" value="Genomic_DNA"/>
</dbReference>
<dbReference type="Proteomes" id="UP000236333">
    <property type="component" value="Unassembled WGS sequence"/>
</dbReference>
<name>A0A2J7ZLJ7_9CHLO</name>
<comment type="caution">
    <text evidence="2">The sequence shown here is derived from an EMBL/GenBank/DDBJ whole genome shotgun (WGS) entry which is preliminary data.</text>
</comment>
<protein>
    <submittedName>
        <fullName evidence="2">Uncharacterized protein</fullName>
    </submittedName>
</protein>